<evidence type="ECO:0000313" key="3">
    <source>
        <dbReference type="Proteomes" id="UP000799764"/>
    </source>
</evidence>
<evidence type="ECO:0000313" key="2">
    <source>
        <dbReference type="EMBL" id="KAF2449892.1"/>
    </source>
</evidence>
<reference evidence="2" key="1">
    <citation type="journal article" date="2020" name="Stud. Mycol.">
        <title>101 Dothideomycetes genomes: a test case for predicting lifestyles and emergence of pathogens.</title>
        <authorList>
            <person name="Haridas S."/>
            <person name="Albert R."/>
            <person name="Binder M."/>
            <person name="Bloem J."/>
            <person name="Labutti K."/>
            <person name="Salamov A."/>
            <person name="Andreopoulos B."/>
            <person name="Baker S."/>
            <person name="Barry K."/>
            <person name="Bills G."/>
            <person name="Bluhm B."/>
            <person name="Cannon C."/>
            <person name="Castanera R."/>
            <person name="Culley D."/>
            <person name="Daum C."/>
            <person name="Ezra D."/>
            <person name="Gonzalez J."/>
            <person name="Henrissat B."/>
            <person name="Kuo A."/>
            <person name="Liang C."/>
            <person name="Lipzen A."/>
            <person name="Lutzoni F."/>
            <person name="Magnuson J."/>
            <person name="Mondo S."/>
            <person name="Nolan M."/>
            <person name="Ohm R."/>
            <person name="Pangilinan J."/>
            <person name="Park H.-J."/>
            <person name="Ramirez L."/>
            <person name="Alfaro M."/>
            <person name="Sun H."/>
            <person name="Tritt A."/>
            <person name="Yoshinaga Y."/>
            <person name="Zwiers L.-H."/>
            <person name="Turgeon B."/>
            <person name="Goodwin S."/>
            <person name="Spatafora J."/>
            <person name="Crous P."/>
            <person name="Grigoriev I."/>
        </authorList>
    </citation>
    <scope>NUCLEOTIDE SEQUENCE</scope>
    <source>
        <strain evidence="2">CBS 690.94</strain>
    </source>
</reference>
<keyword evidence="3" id="KW-1185">Reference proteome</keyword>
<feature type="compositionally biased region" description="Basic and acidic residues" evidence="1">
    <location>
        <begin position="1"/>
        <end position="32"/>
    </location>
</feature>
<dbReference type="EMBL" id="MU001494">
    <property type="protein sequence ID" value="KAF2449892.1"/>
    <property type="molecule type" value="Genomic_DNA"/>
</dbReference>
<dbReference type="OrthoDB" id="3799541at2759"/>
<accession>A0A9P4PTI0</accession>
<dbReference type="AlphaFoldDB" id="A0A9P4PTI0"/>
<name>A0A9P4PTI0_9PLEO</name>
<comment type="caution">
    <text evidence="2">The sequence shown here is derived from an EMBL/GenBank/DDBJ whole genome shotgun (WGS) entry which is preliminary data.</text>
</comment>
<sequence length="171" mass="19713">MSSSDKKSHPKATEHRDDYGGSWEHGDARPGAREMLPARPQVIRPYVRTRSEYRDEERERLSNPHGPIRQLSKKDMPHNPNPDAHAPPNFSRPRPHAHPTYSLFPQERVSQREAQFRADMMALQARQTVNLRAKLRAVPQTPPVQPQYIGPKKLQRRTGEKEKEVGCCILM</sequence>
<feature type="region of interest" description="Disordered" evidence="1">
    <location>
        <begin position="1"/>
        <end position="103"/>
    </location>
</feature>
<feature type="compositionally biased region" description="Basic and acidic residues" evidence="1">
    <location>
        <begin position="49"/>
        <end position="62"/>
    </location>
</feature>
<organism evidence="2 3">
    <name type="scientific">Karstenula rhodostoma CBS 690.94</name>
    <dbReference type="NCBI Taxonomy" id="1392251"/>
    <lineage>
        <taxon>Eukaryota</taxon>
        <taxon>Fungi</taxon>
        <taxon>Dikarya</taxon>
        <taxon>Ascomycota</taxon>
        <taxon>Pezizomycotina</taxon>
        <taxon>Dothideomycetes</taxon>
        <taxon>Pleosporomycetidae</taxon>
        <taxon>Pleosporales</taxon>
        <taxon>Massarineae</taxon>
        <taxon>Didymosphaeriaceae</taxon>
        <taxon>Karstenula</taxon>
    </lineage>
</organism>
<evidence type="ECO:0000256" key="1">
    <source>
        <dbReference type="SAM" id="MobiDB-lite"/>
    </source>
</evidence>
<dbReference type="Proteomes" id="UP000799764">
    <property type="component" value="Unassembled WGS sequence"/>
</dbReference>
<proteinExistence type="predicted"/>
<gene>
    <name evidence="2" type="ORF">P171DRAFT_469807</name>
</gene>
<protein>
    <submittedName>
        <fullName evidence="2">Uncharacterized protein</fullName>
    </submittedName>
</protein>